<dbReference type="RefSeq" id="WP_092788017.1">
    <property type="nucleotide sequence ID" value="NZ_FNAP01000023.1"/>
</dbReference>
<evidence type="ECO:0000256" key="1">
    <source>
        <dbReference type="SAM" id="MobiDB-lite"/>
    </source>
</evidence>
<evidence type="ECO:0000313" key="2">
    <source>
        <dbReference type="EMBL" id="SDF01541.1"/>
    </source>
</evidence>
<dbReference type="OrthoDB" id="7202530at2"/>
<keyword evidence="3" id="KW-1185">Reference proteome</keyword>
<dbReference type="STRING" id="69960.SAMN05421720_1233"/>
<dbReference type="EMBL" id="FNAP01000023">
    <property type="protein sequence ID" value="SDF01541.1"/>
    <property type="molecule type" value="Genomic_DNA"/>
</dbReference>
<proteinExistence type="predicted"/>
<gene>
    <name evidence="2" type="ORF">SAMN05421720_1233</name>
</gene>
<dbReference type="Gene3D" id="3.40.50.300">
    <property type="entry name" value="P-loop containing nucleotide triphosphate hydrolases"/>
    <property type="match status" value="1"/>
</dbReference>
<dbReference type="InterPro" id="IPR027417">
    <property type="entry name" value="P-loop_NTPase"/>
</dbReference>
<dbReference type="InterPro" id="IPR017026">
    <property type="entry name" value="ImuA"/>
</dbReference>
<dbReference type="SUPFAM" id="SSF52540">
    <property type="entry name" value="P-loop containing nucleoside triphosphate hydrolases"/>
    <property type="match status" value="1"/>
</dbReference>
<reference evidence="2 3" key="1">
    <citation type="submission" date="2016-10" db="EMBL/GenBank/DDBJ databases">
        <authorList>
            <person name="de Groot N.N."/>
        </authorList>
    </citation>
    <scope>NUCLEOTIDE SEQUENCE [LARGE SCALE GENOMIC DNA]</scope>
    <source>
        <strain evidence="2 3">ATCC 700224</strain>
    </source>
</reference>
<dbReference type="PIRSF" id="PIRSF034285">
    <property type="entry name" value="UCP034285"/>
    <property type="match status" value="1"/>
</dbReference>
<feature type="compositionally biased region" description="Basic and acidic residues" evidence="1">
    <location>
        <begin position="250"/>
        <end position="261"/>
    </location>
</feature>
<evidence type="ECO:0000313" key="3">
    <source>
        <dbReference type="Proteomes" id="UP000199412"/>
    </source>
</evidence>
<accession>A0A1G7HMC9</accession>
<organism evidence="2 3">
    <name type="scientific">Rhodospira trueperi</name>
    <dbReference type="NCBI Taxonomy" id="69960"/>
    <lineage>
        <taxon>Bacteria</taxon>
        <taxon>Pseudomonadati</taxon>
        <taxon>Pseudomonadota</taxon>
        <taxon>Alphaproteobacteria</taxon>
        <taxon>Rhodospirillales</taxon>
        <taxon>Rhodospirillaceae</taxon>
        <taxon>Rhodospira</taxon>
    </lineage>
</organism>
<feature type="region of interest" description="Disordered" evidence="1">
    <location>
        <begin position="248"/>
        <end position="267"/>
    </location>
</feature>
<sequence length="267" mass="27869">MVDLDTLRARVRRLERADRAVLATRRLDVLPLDRALPWGGLPLGCLHHIADGSPVAPGGGRLCAGGAATAFAALMAARLATTDPARTRGVARPRPVVWCVLAGSPDDSLYGPGLAPLGLTPGRLLVVRAPTPAAVAWAMEEAARCPDVGAVVGQIPGALPTVAGRRLALAAEAGGGGAVLLRPAQAPAERIPGATTRWRAAPAPSAPTPWGEPGPPRWRLALEHCRNGRPHDWMVEWNHDTGHLDLAADLPDRPADTDAARAPRRSA</sequence>
<protein>
    <submittedName>
        <fullName evidence="2">Protein ImuA</fullName>
    </submittedName>
</protein>
<name>A0A1G7HMC9_9PROT</name>
<dbReference type="Proteomes" id="UP000199412">
    <property type="component" value="Unassembled WGS sequence"/>
</dbReference>
<dbReference type="AlphaFoldDB" id="A0A1G7HMC9"/>